<proteinExistence type="predicted"/>
<reference evidence="1 2" key="1">
    <citation type="journal article" date="2018" name="Sci. Rep.">
        <title>A novel species of the marine cyanobacterium Acaryochloris with a unique pigment content and lifestyle.</title>
        <authorList>
            <person name="Partensky F."/>
            <person name="Six C."/>
            <person name="Ratin M."/>
            <person name="Garczarek L."/>
            <person name="Vaulot D."/>
            <person name="Probert I."/>
            <person name="Calteau A."/>
            <person name="Gourvil P."/>
            <person name="Marie D."/>
            <person name="Grebert T."/>
            <person name="Bouchier C."/>
            <person name="Le Panse S."/>
            <person name="Gachenot M."/>
            <person name="Rodriguez F."/>
            <person name="Garrido J.L."/>
        </authorList>
    </citation>
    <scope>NUCLEOTIDE SEQUENCE [LARGE SCALE GENOMIC DNA]</scope>
    <source>
        <strain evidence="1 2">RCC1774</strain>
    </source>
</reference>
<sequence length="117" mass="12968">MEAHPQQLTVVNTKIDALQQVVEELNLKLTTVLLTQAEDHKGTTPLAAQPSKRVTASEAELSHKDVLLDSQSFDIDRHGGDKPLTPEVQIQRLTAQLTAAYNRIAVLEEQLLAQRVH</sequence>
<organism evidence="1 2">
    <name type="scientific">Acaryochloris thomasi RCC1774</name>
    <dbReference type="NCBI Taxonomy" id="1764569"/>
    <lineage>
        <taxon>Bacteria</taxon>
        <taxon>Bacillati</taxon>
        <taxon>Cyanobacteriota</taxon>
        <taxon>Cyanophyceae</taxon>
        <taxon>Acaryochloridales</taxon>
        <taxon>Acaryochloridaceae</taxon>
        <taxon>Acaryochloris</taxon>
        <taxon>Acaryochloris thomasi</taxon>
    </lineage>
</organism>
<evidence type="ECO:0000313" key="2">
    <source>
        <dbReference type="Proteomes" id="UP000248857"/>
    </source>
</evidence>
<keyword evidence="2" id="KW-1185">Reference proteome</keyword>
<name>A0A2W1JNL9_9CYAN</name>
<dbReference type="AlphaFoldDB" id="A0A2W1JNL9"/>
<protein>
    <submittedName>
        <fullName evidence="1">Uncharacterized protein</fullName>
    </submittedName>
</protein>
<evidence type="ECO:0000313" key="1">
    <source>
        <dbReference type="EMBL" id="PZD74889.1"/>
    </source>
</evidence>
<dbReference type="OrthoDB" id="513105at2"/>
<comment type="caution">
    <text evidence="1">The sequence shown here is derived from an EMBL/GenBank/DDBJ whole genome shotgun (WGS) entry which is preliminary data.</text>
</comment>
<dbReference type="Proteomes" id="UP000248857">
    <property type="component" value="Unassembled WGS sequence"/>
</dbReference>
<accession>A0A2W1JNL9</accession>
<dbReference type="EMBL" id="PQWO01000002">
    <property type="protein sequence ID" value="PZD74889.1"/>
    <property type="molecule type" value="Genomic_DNA"/>
</dbReference>
<gene>
    <name evidence="1" type="ORF">C1752_00748</name>
</gene>
<dbReference type="RefSeq" id="WP_110984727.1">
    <property type="nucleotide sequence ID" value="NZ_CAWNWM010000002.1"/>
</dbReference>